<dbReference type="InterPro" id="IPR038352">
    <property type="entry name" value="Imelysin_sf"/>
</dbReference>
<dbReference type="InterPro" id="IPR034984">
    <property type="entry name" value="Imelysin-like_IPPA"/>
</dbReference>
<evidence type="ECO:0000256" key="1">
    <source>
        <dbReference type="ARBA" id="ARBA00004196"/>
    </source>
</evidence>
<dbReference type="RefSeq" id="WP_188911934.1">
    <property type="nucleotide sequence ID" value="NZ_BMMF01000005.1"/>
</dbReference>
<dbReference type="Pfam" id="PF09375">
    <property type="entry name" value="Peptidase_M75"/>
    <property type="match status" value="1"/>
</dbReference>
<evidence type="ECO:0000256" key="2">
    <source>
        <dbReference type="ARBA" id="ARBA00022729"/>
    </source>
</evidence>
<protein>
    <submittedName>
        <fullName evidence="5">Signal peptidase</fullName>
    </submittedName>
</protein>
<evidence type="ECO:0000259" key="4">
    <source>
        <dbReference type="Pfam" id="PF09375"/>
    </source>
</evidence>
<dbReference type="InterPro" id="IPR018976">
    <property type="entry name" value="Imelysin-like"/>
</dbReference>
<dbReference type="Gene3D" id="1.20.1420.20">
    <property type="entry name" value="M75 peptidase, HXXE motif"/>
    <property type="match status" value="1"/>
</dbReference>
<dbReference type="EMBL" id="BMMF01000005">
    <property type="protein sequence ID" value="GGK31878.1"/>
    <property type="molecule type" value="Genomic_DNA"/>
</dbReference>
<feature type="chain" id="PRO_5037642914" evidence="3">
    <location>
        <begin position="30"/>
        <end position="360"/>
    </location>
</feature>
<evidence type="ECO:0000313" key="6">
    <source>
        <dbReference type="Proteomes" id="UP000600449"/>
    </source>
</evidence>
<keyword evidence="6" id="KW-1185">Reference proteome</keyword>
<evidence type="ECO:0000256" key="3">
    <source>
        <dbReference type="SAM" id="SignalP"/>
    </source>
</evidence>
<accession>A0A917Q7H6</accession>
<dbReference type="CDD" id="cd14659">
    <property type="entry name" value="Imelysin-like_IPPA"/>
    <property type="match status" value="1"/>
</dbReference>
<dbReference type="AlphaFoldDB" id="A0A917Q7H6"/>
<sequence>MRSPPTLAAALLATALVTAVAVGPVPASAQAPSPPPIDPQAAAIRVAERVLLPGYDDLAGATAAQEDAWRTFCAGATPRDAATLDDAFDIAADAYARIEPVRYGPVAEDFRYERLAFWPERRDAAGRALAQLEGLPDESLLAPERFPDTSVAGQGFTAMERLLYEEDTRAALVEGGAREARLCTIGIAIAHALAETSGEIADAWRDEALPALVADAQEGRRAATRLATDLLSGLEAIETLKLGLPLGESLDDARASRAEMWRSGRSARQIALNLAGLEATARALVDEDAALAPDTLRYLAQAERLAAQGPADIGEAAADPERRGRVLLLSAAIATARTAAAGEIPPALGIVTGFNALDGD</sequence>
<feature type="signal peptide" evidence="3">
    <location>
        <begin position="1"/>
        <end position="29"/>
    </location>
</feature>
<dbReference type="Proteomes" id="UP000600449">
    <property type="component" value="Unassembled WGS sequence"/>
</dbReference>
<organism evidence="5 6">
    <name type="scientific">Salinarimonas ramus</name>
    <dbReference type="NCBI Taxonomy" id="690164"/>
    <lineage>
        <taxon>Bacteria</taxon>
        <taxon>Pseudomonadati</taxon>
        <taxon>Pseudomonadota</taxon>
        <taxon>Alphaproteobacteria</taxon>
        <taxon>Hyphomicrobiales</taxon>
        <taxon>Salinarimonadaceae</taxon>
        <taxon>Salinarimonas</taxon>
    </lineage>
</organism>
<comment type="subcellular location">
    <subcellularLocation>
        <location evidence="1">Cell envelope</location>
    </subcellularLocation>
</comment>
<gene>
    <name evidence="5" type="ORF">GCM10011322_18120</name>
</gene>
<keyword evidence="2 3" id="KW-0732">Signal</keyword>
<evidence type="ECO:0000313" key="5">
    <source>
        <dbReference type="EMBL" id="GGK31878.1"/>
    </source>
</evidence>
<name>A0A917Q7H6_9HYPH</name>
<dbReference type="GO" id="GO:0030313">
    <property type="term" value="C:cell envelope"/>
    <property type="evidence" value="ECO:0007669"/>
    <property type="project" value="UniProtKB-SubCell"/>
</dbReference>
<reference evidence="5 6" key="1">
    <citation type="journal article" date="2014" name="Int. J. Syst. Evol. Microbiol.">
        <title>Complete genome sequence of Corynebacterium casei LMG S-19264T (=DSM 44701T), isolated from a smear-ripened cheese.</title>
        <authorList>
            <consortium name="US DOE Joint Genome Institute (JGI-PGF)"/>
            <person name="Walter F."/>
            <person name="Albersmeier A."/>
            <person name="Kalinowski J."/>
            <person name="Ruckert C."/>
        </authorList>
    </citation>
    <scope>NUCLEOTIDE SEQUENCE [LARGE SCALE GENOMIC DNA]</scope>
    <source>
        <strain evidence="5 6">CGMCC 1.9161</strain>
    </source>
</reference>
<feature type="domain" description="Imelysin-like" evidence="4">
    <location>
        <begin position="52"/>
        <end position="335"/>
    </location>
</feature>
<proteinExistence type="predicted"/>
<comment type="caution">
    <text evidence="5">The sequence shown here is derived from an EMBL/GenBank/DDBJ whole genome shotgun (WGS) entry which is preliminary data.</text>
</comment>